<sequence length="278" mass="29951">MSKTWFITGAGRGIGTEVAKAALAAGHNVVATGRHRKQVQQAFEGTKGQLLIIELDVTSPERADFAVDAAVTHFGGIDVLVNNAGYGQIGLFEENGADDIERQFATNVFGMFHVTRAVLPVMRWQRAGRIFNFSSMGGMVGFAGASIYCSTKFAVEGFSESLAMEIAQFGIHVTIVEPGFFQTDFLDESSVRYGEQGIKDYASFSSETRTTYDGYSYKQAGNPAKLGSALVELAASREPPLRYVAGSDAVKGIATKLDSVHAEINKWRSLSISTDGSF</sequence>
<name>A0A839ESR3_9HYPH</name>
<keyword evidence="5" id="KW-1185">Reference proteome</keyword>
<dbReference type="InterPro" id="IPR020904">
    <property type="entry name" value="Sc_DH/Rdtase_CS"/>
</dbReference>
<gene>
    <name evidence="4" type="ORF">FHW16_005706</name>
</gene>
<dbReference type="PANTHER" id="PTHR43976:SF16">
    <property type="entry name" value="SHORT-CHAIN DEHYDROGENASE_REDUCTASE FAMILY PROTEIN"/>
    <property type="match status" value="1"/>
</dbReference>
<protein>
    <submittedName>
        <fullName evidence="4">NAD(P)-dependent dehydrogenase (Short-subunit alcohol dehydrogenase family)</fullName>
    </submittedName>
</protein>
<dbReference type="InterPro" id="IPR002347">
    <property type="entry name" value="SDR_fam"/>
</dbReference>
<dbReference type="SUPFAM" id="SSF51735">
    <property type="entry name" value="NAD(P)-binding Rossmann-fold domains"/>
    <property type="match status" value="1"/>
</dbReference>
<keyword evidence="2" id="KW-0560">Oxidoreductase</keyword>
<comment type="caution">
    <text evidence="4">The sequence shown here is derived from an EMBL/GenBank/DDBJ whole genome shotgun (WGS) entry which is preliminary data.</text>
</comment>
<dbReference type="Pfam" id="PF00106">
    <property type="entry name" value="adh_short"/>
    <property type="match status" value="1"/>
</dbReference>
<reference evidence="4 5" key="1">
    <citation type="submission" date="2020-07" db="EMBL/GenBank/DDBJ databases">
        <title>Genomic Encyclopedia of Type Strains, Phase IV (KMG-V): Genome sequencing to study the core and pangenomes of soil and plant-associated prokaryotes.</title>
        <authorList>
            <person name="Whitman W."/>
        </authorList>
    </citation>
    <scope>NUCLEOTIDE SEQUENCE [LARGE SCALE GENOMIC DNA]</scope>
    <source>
        <strain evidence="4 5">AN3</strain>
    </source>
</reference>
<dbReference type="NCBIfam" id="NF004824">
    <property type="entry name" value="PRK06180.1"/>
    <property type="match status" value="1"/>
</dbReference>
<evidence type="ECO:0000256" key="3">
    <source>
        <dbReference type="RuleBase" id="RU000363"/>
    </source>
</evidence>
<evidence type="ECO:0000256" key="1">
    <source>
        <dbReference type="ARBA" id="ARBA00006484"/>
    </source>
</evidence>
<dbReference type="Proteomes" id="UP000549052">
    <property type="component" value="Unassembled WGS sequence"/>
</dbReference>
<organism evidence="4 5">
    <name type="scientific">Phyllobacterium myrsinacearum</name>
    <dbReference type="NCBI Taxonomy" id="28101"/>
    <lineage>
        <taxon>Bacteria</taxon>
        <taxon>Pseudomonadati</taxon>
        <taxon>Pseudomonadota</taxon>
        <taxon>Alphaproteobacteria</taxon>
        <taxon>Hyphomicrobiales</taxon>
        <taxon>Phyllobacteriaceae</taxon>
        <taxon>Phyllobacterium</taxon>
    </lineage>
</organism>
<comment type="similarity">
    <text evidence="1 3">Belongs to the short-chain dehydrogenases/reductases (SDR) family.</text>
</comment>
<dbReference type="PROSITE" id="PS00061">
    <property type="entry name" value="ADH_SHORT"/>
    <property type="match status" value="1"/>
</dbReference>
<dbReference type="AlphaFoldDB" id="A0A839ESR3"/>
<evidence type="ECO:0000256" key="2">
    <source>
        <dbReference type="ARBA" id="ARBA00023002"/>
    </source>
</evidence>
<accession>A0A839ESR3</accession>
<dbReference type="EMBL" id="JACGXN010000018">
    <property type="protein sequence ID" value="MBA8881959.1"/>
    <property type="molecule type" value="Genomic_DNA"/>
</dbReference>
<dbReference type="Gene3D" id="3.40.50.720">
    <property type="entry name" value="NAD(P)-binding Rossmann-like Domain"/>
    <property type="match status" value="1"/>
</dbReference>
<evidence type="ECO:0000313" key="4">
    <source>
        <dbReference type="EMBL" id="MBA8881959.1"/>
    </source>
</evidence>
<dbReference type="GO" id="GO:0016491">
    <property type="term" value="F:oxidoreductase activity"/>
    <property type="evidence" value="ECO:0007669"/>
    <property type="project" value="UniProtKB-KW"/>
</dbReference>
<dbReference type="CDD" id="cd05374">
    <property type="entry name" value="17beta-HSD-like_SDR_c"/>
    <property type="match status" value="1"/>
</dbReference>
<proteinExistence type="inferred from homology"/>
<dbReference type="PRINTS" id="PR00080">
    <property type="entry name" value="SDRFAMILY"/>
</dbReference>
<dbReference type="InterPro" id="IPR036291">
    <property type="entry name" value="NAD(P)-bd_dom_sf"/>
</dbReference>
<dbReference type="InterPro" id="IPR051911">
    <property type="entry name" value="SDR_oxidoreductase"/>
</dbReference>
<dbReference type="PRINTS" id="PR00081">
    <property type="entry name" value="GDHRDH"/>
</dbReference>
<evidence type="ECO:0000313" key="5">
    <source>
        <dbReference type="Proteomes" id="UP000549052"/>
    </source>
</evidence>
<dbReference type="PANTHER" id="PTHR43976">
    <property type="entry name" value="SHORT CHAIN DEHYDROGENASE"/>
    <property type="match status" value="1"/>
</dbReference>
<dbReference type="RefSeq" id="WP_182552596.1">
    <property type="nucleotide sequence ID" value="NZ_JACGXN010000018.1"/>
</dbReference>